<dbReference type="EMBL" id="AP024545">
    <property type="protein sequence ID" value="BCT93097.1"/>
    <property type="molecule type" value="Genomic_DNA"/>
</dbReference>
<evidence type="ECO:0000256" key="1">
    <source>
        <dbReference type="SAM" id="MobiDB-lite"/>
    </source>
</evidence>
<keyword evidence="3" id="KW-1185">Reference proteome</keyword>
<accession>A0ABN6FTP2</accession>
<dbReference type="Proteomes" id="UP000681317">
    <property type="component" value="Chromosome"/>
</dbReference>
<dbReference type="RefSeq" id="WP_213434036.1">
    <property type="nucleotide sequence ID" value="NZ_AP024545.1"/>
</dbReference>
<name>A0ABN6FTP2_9GAMM</name>
<evidence type="ECO:0000313" key="2">
    <source>
        <dbReference type="EMBL" id="BCT93097.1"/>
    </source>
</evidence>
<evidence type="ECO:0000313" key="3">
    <source>
        <dbReference type="Proteomes" id="UP000681317"/>
    </source>
</evidence>
<feature type="region of interest" description="Disordered" evidence="1">
    <location>
        <begin position="1"/>
        <end position="21"/>
    </location>
</feature>
<organism evidence="2 3">
    <name type="scientific">Noviluteimonas caseinilytica</name>
    <dbReference type="NCBI Taxonomy" id="2675101"/>
    <lineage>
        <taxon>Bacteria</taxon>
        <taxon>Pseudomonadati</taxon>
        <taxon>Pseudomonadota</taxon>
        <taxon>Gammaproteobacteria</taxon>
        <taxon>Lysobacterales</taxon>
        <taxon>Lysobacteraceae</taxon>
        <taxon>Noviluteimonas</taxon>
    </lineage>
</organism>
<gene>
    <name evidence="2" type="ORF">LYSCAS_21210</name>
</gene>
<sequence>MRLYTPTLTDEPLPMSFGTDPSAPGPVLRGEAVAQFDALLHELYPDAVRVDADRVRNLCIWLASMPPQAAQDVLDRRLRRIEELRHMLDDDCWDPPDSVRARLAKLMAYLDQDDDLIPDHEPLLGKLDDVLLLELAWPAFASEVEDYRDFCAYRSEHQPAGEGSEQRAAWIRDRLAEIALWQHNMRVNASHYSYSGHAENPFHVGG</sequence>
<proteinExistence type="predicted"/>
<protein>
    <recommendedName>
        <fullName evidence="4">DUF1232 domain-containing protein</fullName>
    </recommendedName>
</protein>
<evidence type="ECO:0008006" key="4">
    <source>
        <dbReference type="Google" id="ProtNLM"/>
    </source>
</evidence>
<reference evidence="2 3" key="1">
    <citation type="submission" date="2021-03" db="EMBL/GenBank/DDBJ databases">
        <title>Complete Genome Sequences of Two Lysobacter Strains Isolated from Sea Water (Lysobacter caseinilyticus) and Soil (Lysobacter helvus) in South Korea.</title>
        <authorList>
            <person name="Watanabe Y."/>
            <person name="Arakawa K."/>
        </authorList>
    </citation>
    <scope>NUCLEOTIDE SEQUENCE [LARGE SCALE GENOMIC DNA]</scope>
    <source>
        <strain evidence="2 3">KVB24</strain>
    </source>
</reference>